<dbReference type="EMBL" id="CAJVPT010005228">
    <property type="protein sequence ID" value="CAG8517701.1"/>
    <property type="molecule type" value="Genomic_DNA"/>
</dbReference>
<comment type="caution">
    <text evidence="1">The sequence shown here is derived from an EMBL/GenBank/DDBJ whole genome shotgun (WGS) entry which is preliminary data.</text>
</comment>
<evidence type="ECO:0000313" key="2">
    <source>
        <dbReference type="Proteomes" id="UP000789525"/>
    </source>
</evidence>
<organism evidence="1 2">
    <name type="scientific">Acaulospora colombiana</name>
    <dbReference type="NCBI Taxonomy" id="27376"/>
    <lineage>
        <taxon>Eukaryota</taxon>
        <taxon>Fungi</taxon>
        <taxon>Fungi incertae sedis</taxon>
        <taxon>Mucoromycota</taxon>
        <taxon>Glomeromycotina</taxon>
        <taxon>Glomeromycetes</taxon>
        <taxon>Diversisporales</taxon>
        <taxon>Acaulosporaceae</taxon>
        <taxon>Acaulospora</taxon>
    </lineage>
</organism>
<protein>
    <submittedName>
        <fullName evidence="1">4447_t:CDS:1</fullName>
    </submittedName>
</protein>
<keyword evidence="2" id="KW-1185">Reference proteome</keyword>
<proteinExistence type="predicted"/>
<evidence type="ECO:0000313" key="1">
    <source>
        <dbReference type="EMBL" id="CAG8517701.1"/>
    </source>
</evidence>
<gene>
    <name evidence="1" type="ORF">ACOLOM_LOCUS3511</name>
</gene>
<name>A0ACA9L9E4_9GLOM</name>
<accession>A0ACA9L9E4</accession>
<dbReference type="Proteomes" id="UP000789525">
    <property type="component" value="Unassembled WGS sequence"/>
</dbReference>
<sequence length="206" mass="23264">MISLVKCGKPLTQQQLDEELDYFMIPRPPKPSPPLKSTRIQKLSLRSKIISSELDKFVFALKSALSTVINYFQKRFIMSKGGQGFDITLEISFYASGRIPQLITVLPTIIGKSPIPLITPIFSEYTFGTKAYVLLNHFGDNIGDYLEATYPGLYWDLQWLEHCSDGTNGPESVDGMYRVKMSLCDRFEYGDVISNCCLNATSLKCY</sequence>
<reference evidence="1" key="1">
    <citation type="submission" date="2021-06" db="EMBL/GenBank/DDBJ databases">
        <authorList>
            <person name="Kallberg Y."/>
            <person name="Tangrot J."/>
            <person name="Rosling A."/>
        </authorList>
    </citation>
    <scope>NUCLEOTIDE SEQUENCE</scope>
    <source>
        <strain evidence="1">CL356</strain>
    </source>
</reference>